<organism evidence="1 2">
    <name type="scientific">Clunio marinus</name>
    <dbReference type="NCBI Taxonomy" id="568069"/>
    <lineage>
        <taxon>Eukaryota</taxon>
        <taxon>Metazoa</taxon>
        <taxon>Ecdysozoa</taxon>
        <taxon>Arthropoda</taxon>
        <taxon>Hexapoda</taxon>
        <taxon>Insecta</taxon>
        <taxon>Pterygota</taxon>
        <taxon>Neoptera</taxon>
        <taxon>Endopterygota</taxon>
        <taxon>Diptera</taxon>
        <taxon>Nematocera</taxon>
        <taxon>Chironomoidea</taxon>
        <taxon>Chironomidae</taxon>
        <taxon>Clunio</taxon>
    </lineage>
</organism>
<evidence type="ECO:0000313" key="2">
    <source>
        <dbReference type="Proteomes" id="UP000183832"/>
    </source>
</evidence>
<dbReference type="AlphaFoldDB" id="A0A1J1ICV1"/>
<protein>
    <submittedName>
        <fullName evidence="1">CLUMA_CG011433, isoform A</fullName>
    </submittedName>
</protein>
<dbReference type="EMBL" id="CVRI01000047">
    <property type="protein sequence ID" value="CRK98064.1"/>
    <property type="molecule type" value="Genomic_DNA"/>
</dbReference>
<sequence length="144" mass="16924">MLTYINVWKTTSPEEFEKHFEFFQILCLIRAHHSNSHLLTQSTLLPFCHSLSPSDCDRSIKTIHERRHIVTTHKKGEWESNYRAGEVFWDSLYFIPGNSTREELQQVSIAMIKLIQEKNGFSVVIRISNLSFRLAFFAFYALPE</sequence>
<gene>
    <name evidence="1" type="ORF">CLUMA_CG011433</name>
</gene>
<keyword evidence="2" id="KW-1185">Reference proteome</keyword>
<dbReference type="Proteomes" id="UP000183832">
    <property type="component" value="Unassembled WGS sequence"/>
</dbReference>
<proteinExistence type="predicted"/>
<name>A0A1J1ICV1_9DIPT</name>
<accession>A0A1J1ICV1</accession>
<evidence type="ECO:0000313" key="1">
    <source>
        <dbReference type="EMBL" id="CRK98064.1"/>
    </source>
</evidence>
<reference evidence="1 2" key="1">
    <citation type="submission" date="2015-04" db="EMBL/GenBank/DDBJ databases">
        <authorList>
            <person name="Syromyatnikov M.Y."/>
            <person name="Popov V.N."/>
        </authorList>
    </citation>
    <scope>NUCLEOTIDE SEQUENCE [LARGE SCALE GENOMIC DNA]</scope>
</reference>